<dbReference type="Proteomes" id="UP000057737">
    <property type="component" value="Unassembled WGS sequence"/>
</dbReference>
<proteinExistence type="predicted"/>
<evidence type="ECO:0000259" key="1">
    <source>
        <dbReference type="Pfam" id="PF14534"/>
    </source>
</evidence>
<organism evidence="2 3">
    <name type="scientific">Bradyrhizobium macuxiense</name>
    <dbReference type="NCBI Taxonomy" id="1755647"/>
    <lineage>
        <taxon>Bacteria</taxon>
        <taxon>Pseudomonadati</taxon>
        <taxon>Pseudomonadota</taxon>
        <taxon>Alphaproteobacteria</taxon>
        <taxon>Hyphomicrobiales</taxon>
        <taxon>Nitrobacteraceae</taxon>
        <taxon>Bradyrhizobium</taxon>
    </lineage>
</organism>
<feature type="domain" description="DUF4440" evidence="1">
    <location>
        <begin position="22"/>
        <end position="123"/>
    </location>
</feature>
<dbReference type="InterPro" id="IPR032710">
    <property type="entry name" value="NTF2-like_dom_sf"/>
</dbReference>
<dbReference type="AlphaFoldDB" id="A0A109JGR2"/>
<keyword evidence="3" id="KW-1185">Reference proteome</keyword>
<accession>A0A109JGR2</accession>
<reference evidence="2 3" key="1">
    <citation type="submission" date="2015-11" db="EMBL/GenBank/DDBJ databases">
        <title>Draft Genome Sequence of the Strain BR 10303 (Bradyrhizobium sp.) isolated from nodules of Centrolobium paraense.</title>
        <authorList>
            <person name="Zelli J.E."/>
            <person name="Simoes-Araujo J.L."/>
            <person name="Barauna A.C."/>
            <person name="Silva K."/>
        </authorList>
    </citation>
    <scope>NUCLEOTIDE SEQUENCE [LARGE SCALE GENOMIC DNA]</scope>
    <source>
        <strain evidence="2 3">BR 10303</strain>
    </source>
</reference>
<dbReference type="Gene3D" id="3.10.450.50">
    <property type="match status" value="1"/>
</dbReference>
<name>A0A109JGR2_9BRAD</name>
<protein>
    <recommendedName>
        <fullName evidence="1">DUF4440 domain-containing protein</fullName>
    </recommendedName>
</protein>
<dbReference type="InterPro" id="IPR027843">
    <property type="entry name" value="DUF4440"/>
</dbReference>
<sequence length="133" mass="14662">MLLAVPYNVMAEEKLDDAAMTEMHKRLAEAYNRGDADTMADAFAENAIRVTPTGIAQGRDAIRRSFQDAVKMGLHDYSVQGLTSRSEGTFVFDAGTWQAKLGDRPFHGYYTSILTREGGQLKIMEETVNVAAP</sequence>
<dbReference type="Pfam" id="PF14534">
    <property type="entry name" value="DUF4440"/>
    <property type="match status" value="1"/>
</dbReference>
<dbReference type="EMBL" id="LNCU01000106">
    <property type="protein sequence ID" value="KWV48698.1"/>
    <property type="molecule type" value="Genomic_DNA"/>
</dbReference>
<gene>
    <name evidence="2" type="ORF">AS156_16865</name>
</gene>
<evidence type="ECO:0000313" key="2">
    <source>
        <dbReference type="EMBL" id="KWV48698.1"/>
    </source>
</evidence>
<evidence type="ECO:0000313" key="3">
    <source>
        <dbReference type="Proteomes" id="UP000057737"/>
    </source>
</evidence>
<comment type="caution">
    <text evidence="2">The sequence shown here is derived from an EMBL/GenBank/DDBJ whole genome shotgun (WGS) entry which is preliminary data.</text>
</comment>
<dbReference type="SUPFAM" id="SSF54427">
    <property type="entry name" value="NTF2-like"/>
    <property type="match status" value="1"/>
</dbReference>